<evidence type="ECO:0000313" key="2">
    <source>
        <dbReference type="EMBL" id="CAN99061.1"/>
    </source>
</evidence>
<sequence length="417" mass="44648">MRVVTDGALVVRRTAGDGESPLYDPGRRVHLNVVALARGGGAGQLTPNGGSIEMRDSVFDEVVLWSGRPKVVATPMLYLVGAAVCGVTSAISTASAVVVSKALDASPNQLLAFAAWMASLAVAFSYLPRWWRSELEYMLTDRHIVVQRGKLRRSIERRSISYARIHWNPKHPGVGDLELVRAVPTGALRRRLSIVLTGVVAPDRVWAILRGVVPSAPAGDGHRLLSQRLDEGERVLWSAHPADGWHKWLPSGLRGVGSVLLGVLLGSFAVVTAVHAVRSIRIVTAAGMDPESVSFVALVASLSLTIVLLVAAGAAMLYMSVVRPARLAARTRYLITDRRVLIQRGDEELHLDRSRIVDVIDAPGAGGLRDVFLVLDGPRARAVAASGAFGEAPGAGLQPVLHRVTDVDSVRQILRPA</sequence>
<dbReference type="KEGG" id="scl:sce8889"/>
<feature type="transmembrane region" description="Helical" evidence="1">
    <location>
        <begin position="110"/>
        <end position="128"/>
    </location>
</feature>
<name>A9G5Q5_SORC5</name>
<organism evidence="2 3">
    <name type="scientific">Sorangium cellulosum (strain So ce56)</name>
    <name type="common">Polyangium cellulosum (strain So ce56)</name>
    <dbReference type="NCBI Taxonomy" id="448385"/>
    <lineage>
        <taxon>Bacteria</taxon>
        <taxon>Pseudomonadati</taxon>
        <taxon>Myxococcota</taxon>
        <taxon>Polyangia</taxon>
        <taxon>Polyangiales</taxon>
        <taxon>Polyangiaceae</taxon>
        <taxon>Sorangium</taxon>
    </lineage>
</organism>
<accession>A9G5Q5</accession>
<evidence type="ECO:0000313" key="3">
    <source>
        <dbReference type="Proteomes" id="UP000002139"/>
    </source>
</evidence>
<gene>
    <name evidence="2" type="ordered locus">sce8889</name>
</gene>
<reference evidence="2 3" key="1">
    <citation type="journal article" date="2007" name="Nat. Biotechnol.">
        <title>Complete genome sequence of the myxobacterium Sorangium cellulosum.</title>
        <authorList>
            <person name="Schneiker S."/>
            <person name="Perlova O."/>
            <person name="Kaiser O."/>
            <person name="Gerth K."/>
            <person name="Alici A."/>
            <person name="Altmeyer M.O."/>
            <person name="Bartels D."/>
            <person name="Bekel T."/>
            <person name="Beyer S."/>
            <person name="Bode E."/>
            <person name="Bode H.B."/>
            <person name="Bolten C.J."/>
            <person name="Choudhuri J.V."/>
            <person name="Doss S."/>
            <person name="Elnakady Y.A."/>
            <person name="Frank B."/>
            <person name="Gaigalat L."/>
            <person name="Goesmann A."/>
            <person name="Groeger C."/>
            <person name="Gross F."/>
            <person name="Jelsbak L."/>
            <person name="Jelsbak L."/>
            <person name="Kalinowski J."/>
            <person name="Kegler C."/>
            <person name="Knauber T."/>
            <person name="Konietzny S."/>
            <person name="Kopp M."/>
            <person name="Krause L."/>
            <person name="Krug D."/>
            <person name="Linke B."/>
            <person name="Mahmud T."/>
            <person name="Martinez-Arias R."/>
            <person name="McHardy A.C."/>
            <person name="Merai M."/>
            <person name="Meyer F."/>
            <person name="Mormann S."/>
            <person name="Munoz-Dorado J."/>
            <person name="Perez J."/>
            <person name="Pradella S."/>
            <person name="Rachid S."/>
            <person name="Raddatz G."/>
            <person name="Rosenau F."/>
            <person name="Rueckert C."/>
            <person name="Sasse F."/>
            <person name="Scharfe M."/>
            <person name="Schuster S.C."/>
            <person name="Suen G."/>
            <person name="Treuner-Lange A."/>
            <person name="Velicer G.J."/>
            <person name="Vorholter F.-J."/>
            <person name="Weissman K.J."/>
            <person name="Welch R.D."/>
            <person name="Wenzel S.C."/>
            <person name="Whitworth D.E."/>
            <person name="Wilhelm S."/>
            <person name="Wittmann C."/>
            <person name="Bloecker H."/>
            <person name="Puehler A."/>
            <person name="Mueller R."/>
        </authorList>
    </citation>
    <scope>NUCLEOTIDE SEQUENCE [LARGE SCALE GENOMIC DNA]</scope>
    <source>
        <strain evidence="3">So ce56</strain>
    </source>
</reference>
<dbReference type="HOGENOM" id="CLU_760541_0_0_7"/>
<keyword evidence="1" id="KW-1133">Transmembrane helix</keyword>
<feature type="transmembrane region" description="Helical" evidence="1">
    <location>
        <begin position="297"/>
        <end position="322"/>
    </location>
</feature>
<keyword evidence="3" id="KW-1185">Reference proteome</keyword>
<dbReference type="AlphaFoldDB" id="A9G5Q5"/>
<keyword evidence="1" id="KW-0472">Membrane</keyword>
<protein>
    <recommendedName>
        <fullName evidence="4">DUF304 domain-containing protein</fullName>
    </recommendedName>
</protein>
<dbReference type="Proteomes" id="UP000002139">
    <property type="component" value="Chromosome"/>
</dbReference>
<evidence type="ECO:0000256" key="1">
    <source>
        <dbReference type="SAM" id="Phobius"/>
    </source>
</evidence>
<dbReference type="EMBL" id="AM746676">
    <property type="protein sequence ID" value="CAN99061.1"/>
    <property type="molecule type" value="Genomic_DNA"/>
</dbReference>
<keyword evidence="1" id="KW-0812">Transmembrane</keyword>
<feature type="transmembrane region" description="Helical" evidence="1">
    <location>
        <begin position="76"/>
        <end position="98"/>
    </location>
</feature>
<proteinExistence type="predicted"/>
<evidence type="ECO:0008006" key="4">
    <source>
        <dbReference type="Google" id="ProtNLM"/>
    </source>
</evidence>
<dbReference type="STRING" id="448385.sce8889"/>
<feature type="transmembrane region" description="Helical" evidence="1">
    <location>
        <begin position="256"/>
        <end position="277"/>
    </location>
</feature>
<dbReference type="BioCyc" id="SCEL448385:SCE_RS45540-MONOMER"/>